<keyword evidence="4 6" id="KW-0689">Ribosomal protein</keyword>
<dbReference type="AlphaFoldDB" id="A0A1I2UI74"/>
<dbReference type="EMBL" id="FOOX01000009">
    <property type="protein sequence ID" value="SFG76753.1"/>
    <property type="molecule type" value="Genomic_DNA"/>
</dbReference>
<proteinExistence type="inferred from homology"/>
<dbReference type="GO" id="GO:1990904">
    <property type="term" value="C:ribonucleoprotein complex"/>
    <property type="evidence" value="ECO:0007669"/>
    <property type="project" value="UniProtKB-KW"/>
</dbReference>
<dbReference type="NCBIfam" id="TIGR00061">
    <property type="entry name" value="L21"/>
    <property type="match status" value="1"/>
</dbReference>
<dbReference type="InterPro" id="IPR028909">
    <property type="entry name" value="bL21-like"/>
</dbReference>
<protein>
    <recommendedName>
        <fullName evidence="6">Large ribosomal subunit protein bL21</fullName>
    </recommendedName>
</protein>
<dbReference type="InterPro" id="IPR036164">
    <property type="entry name" value="bL21-like_sf"/>
</dbReference>
<dbReference type="RefSeq" id="WP_092471842.1">
    <property type="nucleotide sequence ID" value="NZ_FOOX01000009.1"/>
</dbReference>
<evidence type="ECO:0000256" key="7">
    <source>
        <dbReference type="RuleBase" id="RU000562"/>
    </source>
</evidence>
<evidence type="ECO:0000313" key="8">
    <source>
        <dbReference type="EMBL" id="SFG76753.1"/>
    </source>
</evidence>
<dbReference type="OrthoDB" id="9813334at2"/>
<comment type="similarity">
    <text evidence="1 6 7">Belongs to the bacterial ribosomal protein bL21 family.</text>
</comment>
<evidence type="ECO:0000313" key="9">
    <source>
        <dbReference type="Proteomes" id="UP000199337"/>
    </source>
</evidence>
<dbReference type="GO" id="GO:0019843">
    <property type="term" value="F:rRNA binding"/>
    <property type="evidence" value="ECO:0007669"/>
    <property type="project" value="UniProtKB-UniRule"/>
</dbReference>
<keyword evidence="2 6" id="KW-0699">rRNA-binding</keyword>
<dbReference type="GO" id="GO:0003735">
    <property type="term" value="F:structural constituent of ribosome"/>
    <property type="evidence" value="ECO:0007669"/>
    <property type="project" value="InterPro"/>
</dbReference>
<dbReference type="PANTHER" id="PTHR21349">
    <property type="entry name" value="50S RIBOSOMAL PROTEIN L21"/>
    <property type="match status" value="1"/>
</dbReference>
<dbReference type="STRING" id="341036.SAMN05660649_02635"/>
<evidence type="ECO:0000256" key="1">
    <source>
        <dbReference type="ARBA" id="ARBA00008563"/>
    </source>
</evidence>
<evidence type="ECO:0000256" key="3">
    <source>
        <dbReference type="ARBA" id="ARBA00022884"/>
    </source>
</evidence>
<keyword evidence="5 6" id="KW-0687">Ribonucleoprotein</keyword>
<dbReference type="HAMAP" id="MF_01363">
    <property type="entry name" value="Ribosomal_bL21"/>
    <property type="match status" value="1"/>
</dbReference>
<dbReference type="SUPFAM" id="SSF141091">
    <property type="entry name" value="L21p-like"/>
    <property type="match status" value="1"/>
</dbReference>
<comment type="subunit">
    <text evidence="6">Part of the 50S ribosomal subunit. Contacts protein L20.</text>
</comment>
<dbReference type="InterPro" id="IPR018258">
    <property type="entry name" value="Ribosomal_bL21_CS"/>
</dbReference>
<dbReference type="Proteomes" id="UP000199337">
    <property type="component" value="Unassembled WGS sequence"/>
</dbReference>
<organism evidence="8 9">
    <name type="scientific">Desulfotruncus arcticus DSM 17038</name>
    <dbReference type="NCBI Taxonomy" id="1121424"/>
    <lineage>
        <taxon>Bacteria</taxon>
        <taxon>Bacillati</taxon>
        <taxon>Bacillota</taxon>
        <taxon>Clostridia</taxon>
        <taxon>Eubacteriales</taxon>
        <taxon>Desulfallaceae</taxon>
        <taxon>Desulfotruncus</taxon>
    </lineage>
</organism>
<keyword evidence="9" id="KW-1185">Reference proteome</keyword>
<dbReference type="PANTHER" id="PTHR21349:SF0">
    <property type="entry name" value="LARGE RIBOSOMAL SUBUNIT PROTEIN BL21M"/>
    <property type="match status" value="1"/>
</dbReference>
<dbReference type="GO" id="GO:0005840">
    <property type="term" value="C:ribosome"/>
    <property type="evidence" value="ECO:0007669"/>
    <property type="project" value="UniProtKB-KW"/>
</dbReference>
<dbReference type="InterPro" id="IPR001787">
    <property type="entry name" value="Ribosomal_bL21"/>
</dbReference>
<name>A0A1I2UI74_9FIRM</name>
<evidence type="ECO:0000256" key="4">
    <source>
        <dbReference type="ARBA" id="ARBA00022980"/>
    </source>
</evidence>
<dbReference type="GO" id="GO:0005737">
    <property type="term" value="C:cytoplasm"/>
    <property type="evidence" value="ECO:0007669"/>
    <property type="project" value="UniProtKB-ARBA"/>
</dbReference>
<sequence length="103" mass="11634">MYAIIETGGKQYRVSEGDTIFIEKLPADAGETYQVNKVLAVEKDGALKIGNPVIDGASVTLKVEKHGRDKKIIVFKYKPKKNYRRKKGHRQSFTRVVVEKIQA</sequence>
<evidence type="ECO:0000256" key="6">
    <source>
        <dbReference type="HAMAP-Rule" id="MF_01363"/>
    </source>
</evidence>
<accession>A0A1I2UI74</accession>
<keyword evidence="3 6" id="KW-0694">RNA-binding</keyword>
<gene>
    <name evidence="6" type="primary">rplU</name>
    <name evidence="8" type="ORF">SAMN05660649_02635</name>
</gene>
<evidence type="ECO:0000256" key="5">
    <source>
        <dbReference type="ARBA" id="ARBA00023274"/>
    </source>
</evidence>
<evidence type="ECO:0000256" key="2">
    <source>
        <dbReference type="ARBA" id="ARBA00022730"/>
    </source>
</evidence>
<reference evidence="9" key="1">
    <citation type="submission" date="2016-10" db="EMBL/GenBank/DDBJ databases">
        <authorList>
            <person name="Varghese N."/>
            <person name="Submissions S."/>
        </authorList>
    </citation>
    <scope>NUCLEOTIDE SEQUENCE [LARGE SCALE GENOMIC DNA]</scope>
    <source>
        <strain evidence="9">DSM 17038</strain>
    </source>
</reference>
<dbReference type="GO" id="GO:0006412">
    <property type="term" value="P:translation"/>
    <property type="evidence" value="ECO:0007669"/>
    <property type="project" value="UniProtKB-UniRule"/>
</dbReference>
<dbReference type="PROSITE" id="PS01169">
    <property type="entry name" value="RIBOSOMAL_L21"/>
    <property type="match status" value="1"/>
</dbReference>
<dbReference type="Pfam" id="PF00829">
    <property type="entry name" value="Ribosomal_L21p"/>
    <property type="match status" value="1"/>
</dbReference>
<comment type="function">
    <text evidence="6 7">This protein binds to 23S rRNA in the presence of protein L20.</text>
</comment>